<dbReference type="PROSITE" id="PS50002">
    <property type="entry name" value="SH3"/>
    <property type="match status" value="1"/>
</dbReference>
<reference evidence="4 5" key="2">
    <citation type="submission" date="2018-11" db="EMBL/GenBank/DDBJ databases">
        <authorList>
            <consortium name="Pathogen Informatics"/>
        </authorList>
    </citation>
    <scope>NUCLEOTIDE SEQUENCE [LARGE SCALE GENOMIC DNA]</scope>
</reference>
<evidence type="ECO:0000313" key="6">
    <source>
        <dbReference type="WBParaSite" id="TCLT_0000105001-mRNA-1"/>
    </source>
</evidence>
<proteinExistence type="predicted"/>
<evidence type="ECO:0000313" key="5">
    <source>
        <dbReference type="Proteomes" id="UP000276776"/>
    </source>
</evidence>
<dbReference type="OMA" id="MLAGEYI"/>
<reference evidence="6" key="1">
    <citation type="submission" date="2017-02" db="UniProtKB">
        <authorList>
            <consortium name="WormBaseParasite"/>
        </authorList>
    </citation>
    <scope>IDENTIFICATION</scope>
</reference>
<keyword evidence="5" id="KW-1185">Reference proteome</keyword>
<dbReference type="AlphaFoldDB" id="A0A0N5CLQ4"/>
<dbReference type="PANTHER" id="PTHR14234:SF19">
    <property type="entry name" value="RIM-BINDING PROTEIN, ISOFORM F"/>
    <property type="match status" value="1"/>
</dbReference>
<dbReference type="Gene3D" id="2.30.30.40">
    <property type="entry name" value="SH3 Domains"/>
    <property type="match status" value="1"/>
</dbReference>
<dbReference type="GO" id="GO:0045202">
    <property type="term" value="C:synapse"/>
    <property type="evidence" value="ECO:0007669"/>
    <property type="project" value="GOC"/>
</dbReference>
<dbReference type="EMBL" id="UYYF01000111">
    <property type="protein sequence ID" value="VDM96282.1"/>
    <property type="molecule type" value="Genomic_DNA"/>
</dbReference>
<dbReference type="OrthoDB" id="4158657at2759"/>
<dbReference type="InterPro" id="IPR040325">
    <property type="entry name" value="RIMBP1/2/3"/>
</dbReference>
<keyword evidence="1 2" id="KW-0728">SH3 domain</keyword>
<dbReference type="SUPFAM" id="SSF50044">
    <property type="entry name" value="SH3-domain"/>
    <property type="match status" value="1"/>
</dbReference>
<accession>A0A0N5CLQ4</accession>
<dbReference type="InterPro" id="IPR036028">
    <property type="entry name" value="SH3-like_dom_sf"/>
</dbReference>
<evidence type="ECO:0000313" key="4">
    <source>
        <dbReference type="EMBL" id="VDM96282.1"/>
    </source>
</evidence>
<dbReference type="GO" id="GO:0007274">
    <property type="term" value="P:neuromuscular synaptic transmission"/>
    <property type="evidence" value="ECO:0007669"/>
    <property type="project" value="TreeGrafter"/>
</dbReference>
<dbReference type="WBParaSite" id="TCLT_0000105001-mRNA-1">
    <property type="protein sequence ID" value="TCLT_0000105001-mRNA-1"/>
    <property type="gene ID" value="TCLT_0000105001"/>
</dbReference>
<feature type="domain" description="SH3" evidence="3">
    <location>
        <begin position="1"/>
        <end position="29"/>
    </location>
</feature>
<dbReference type="PANTHER" id="PTHR14234">
    <property type="entry name" value="RIM BINDING PROTEIN-RELATED"/>
    <property type="match status" value="1"/>
</dbReference>
<dbReference type="InterPro" id="IPR001452">
    <property type="entry name" value="SH3_domain"/>
</dbReference>
<dbReference type="STRING" id="103827.A0A0N5CLQ4"/>
<evidence type="ECO:0000259" key="3">
    <source>
        <dbReference type="PROSITE" id="PS50002"/>
    </source>
</evidence>
<gene>
    <name evidence="4" type="ORF">TCLT_LOCUS1051</name>
</gene>
<sequence>MDEDQFYRGETLEGEKGLIPSNYVERVDERQLLLNASRAPSPSFPLNIPQHLTKIQHDFSTSTPFAASTIAATLQSSTASSLPDSVCPYPPVDVTKVTVQEVKITDNPRG</sequence>
<evidence type="ECO:0000256" key="2">
    <source>
        <dbReference type="PROSITE-ProRule" id="PRU00192"/>
    </source>
</evidence>
<evidence type="ECO:0000256" key="1">
    <source>
        <dbReference type="ARBA" id="ARBA00022443"/>
    </source>
</evidence>
<organism evidence="6">
    <name type="scientific">Thelazia callipaeda</name>
    <name type="common">Oriental eyeworm</name>
    <name type="synonym">Parasitic nematode</name>
    <dbReference type="NCBI Taxonomy" id="103827"/>
    <lineage>
        <taxon>Eukaryota</taxon>
        <taxon>Metazoa</taxon>
        <taxon>Ecdysozoa</taxon>
        <taxon>Nematoda</taxon>
        <taxon>Chromadorea</taxon>
        <taxon>Rhabditida</taxon>
        <taxon>Spirurina</taxon>
        <taxon>Spiruromorpha</taxon>
        <taxon>Thelazioidea</taxon>
        <taxon>Thelaziidae</taxon>
        <taxon>Thelazia</taxon>
    </lineage>
</organism>
<dbReference type="Proteomes" id="UP000276776">
    <property type="component" value="Unassembled WGS sequence"/>
</dbReference>
<protein>
    <submittedName>
        <fullName evidence="6">SH3 domain-containing protein</fullName>
    </submittedName>
</protein>
<name>A0A0N5CLQ4_THECL</name>